<dbReference type="InterPro" id="IPR036388">
    <property type="entry name" value="WH-like_DNA-bd_sf"/>
</dbReference>
<protein>
    <submittedName>
        <fullName evidence="8">RNA polymerase sigma24 factor</fullName>
    </submittedName>
</protein>
<dbReference type="CDD" id="cd06171">
    <property type="entry name" value="Sigma70_r4"/>
    <property type="match status" value="1"/>
</dbReference>
<dbReference type="GO" id="GO:0016987">
    <property type="term" value="F:sigma factor activity"/>
    <property type="evidence" value="ECO:0007669"/>
    <property type="project" value="UniProtKB-KW"/>
</dbReference>
<name>A0A8J3Z3G5_9ACTN</name>
<keyword evidence="4" id="KW-0238">DNA-binding</keyword>
<sequence length="165" mass="18344">MADVAGFDEFYHGSRHRLLGYVFLLTGDLAEAQDVVQEAYMRAWQRWSTVHGYDDPEAWMRAVASRIAVSRWRRIRGRARAYLRHGAAGPVLAPSLNTVAVVEALRRLPVEQREAITMHHLLDMPVVDVAREVGAPVGTVKARLHRGRVALAELLAIDSGEPADA</sequence>
<comment type="caution">
    <text evidence="8">The sequence shown here is derived from an EMBL/GenBank/DDBJ whole genome shotgun (WGS) entry which is preliminary data.</text>
</comment>
<dbReference type="InterPro" id="IPR007627">
    <property type="entry name" value="RNA_pol_sigma70_r2"/>
</dbReference>
<evidence type="ECO:0000256" key="4">
    <source>
        <dbReference type="ARBA" id="ARBA00023125"/>
    </source>
</evidence>
<evidence type="ECO:0000256" key="3">
    <source>
        <dbReference type="ARBA" id="ARBA00023082"/>
    </source>
</evidence>
<keyword evidence="9" id="KW-1185">Reference proteome</keyword>
<comment type="similarity">
    <text evidence="1">Belongs to the sigma-70 factor family. ECF subfamily.</text>
</comment>
<dbReference type="GO" id="GO:0003677">
    <property type="term" value="F:DNA binding"/>
    <property type="evidence" value="ECO:0007669"/>
    <property type="project" value="UniProtKB-KW"/>
</dbReference>
<dbReference type="Gene3D" id="1.10.10.10">
    <property type="entry name" value="Winged helix-like DNA-binding domain superfamily/Winged helix DNA-binding domain"/>
    <property type="match status" value="1"/>
</dbReference>
<proteinExistence type="inferred from homology"/>
<dbReference type="PANTHER" id="PTHR43133:SF50">
    <property type="entry name" value="ECF RNA POLYMERASE SIGMA FACTOR SIGM"/>
    <property type="match status" value="1"/>
</dbReference>
<evidence type="ECO:0000256" key="5">
    <source>
        <dbReference type="ARBA" id="ARBA00023163"/>
    </source>
</evidence>
<dbReference type="Proteomes" id="UP000612585">
    <property type="component" value="Unassembled WGS sequence"/>
</dbReference>
<keyword evidence="5" id="KW-0804">Transcription</keyword>
<organism evidence="8 9">
    <name type="scientific">Virgisporangium aurantiacum</name>
    <dbReference type="NCBI Taxonomy" id="175570"/>
    <lineage>
        <taxon>Bacteria</taxon>
        <taxon>Bacillati</taxon>
        <taxon>Actinomycetota</taxon>
        <taxon>Actinomycetes</taxon>
        <taxon>Micromonosporales</taxon>
        <taxon>Micromonosporaceae</taxon>
        <taxon>Virgisporangium</taxon>
    </lineage>
</organism>
<keyword evidence="2" id="KW-0805">Transcription regulation</keyword>
<dbReference type="InterPro" id="IPR013324">
    <property type="entry name" value="RNA_pol_sigma_r3/r4-like"/>
</dbReference>
<feature type="domain" description="RNA polymerase sigma-70 region 2" evidence="6">
    <location>
        <begin position="15"/>
        <end position="75"/>
    </location>
</feature>
<feature type="domain" description="RNA polymerase sigma factor 70 region 4 type 2" evidence="7">
    <location>
        <begin position="100"/>
        <end position="151"/>
    </location>
</feature>
<dbReference type="EMBL" id="BOPG01000027">
    <property type="protein sequence ID" value="GIJ56914.1"/>
    <property type="molecule type" value="Genomic_DNA"/>
</dbReference>
<evidence type="ECO:0000256" key="2">
    <source>
        <dbReference type="ARBA" id="ARBA00023015"/>
    </source>
</evidence>
<keyword evidence="3" id="KW-0731">Sigma factor</keyword>
<evidence type="ECO:0000313" key="8">
    <source>
        <dbReference type="EMBL" id="GIJ56914.1"/>
    </source>
</evidence>
<dbReference type="InterPro" id="IPR013249">
    <property type="entry name" value="RNA_pol_sigma70_r4_t2"/>
</dbReference>
<accession>A0A8J3Z3G5</accession>
<evidence type="ECO:0000259" key="7">
    <source>
        <dbReference type="Pfam" id="PF08281"/>
    </source>
</evidence>
<dbReference type="Pfam" id="PF08281">
    <property type="entry name" value="Sigma70_r4_2"/>
    <property type="match status" value="1"/>
</dbReference>
<evidence type="ECO:0000259" key="6">
    <source>
        <dbReference type="Pfam" id="PF04542"/>
    </source>
</evidence>
<dbReference type="InterPro" id="IPR039425">
    <property type="entry name" value="RNA_pol_sigma-70-like"/>
</dbReference>
<dbReference type="RefSeq" id="WP_203995884.1">
    <property type="nucleotide sequence ID" value="NZ_BOPG01000027.1"/>
</dbReference>
<reference evidence="8" key="1">
    <citation type="submission" date="2021-01" db="EMBL/GenBank/DDBJ databases">
        <title>Whole genome shotgun sequence of Virgisporangium aurantiacum NBRC 16421.</title>
        <authorList>
            <person name="Komaki H."/>
            <person name="Tamura T."/>
        </authorList>
    </citation>
    <scope>NUCLEOTIDE SEQUENCE</scope>
    <source>
        <strain evidence="8">NBRC 16421</strain>
    </source>
</reference>
<dbReference type="AlphaFoldDB" id="A0A8J3Z3G5"/>
<evidence type="ECO:0000313" key="9">
    <source>
        <dbReference type="Proteomes" id="UP000612585"/>
    </source>
</evidence>
<evidence type="ECO:0000256" key="1">
    <source>
        <dbReference type="ARBA" id="ARBA00010641"/>
    </source>
</evidence>
<dbReference type="SUPFAM" id="SSF88946">
    <property type="entry name" value="Sigma2 domain of RNA polymerase sigma factors"/>
    <property type="match status" value="1"/>
</dbReference>
<dbReference type="InterPro" id="IPR013325">
    <property type="entry name" value="RNA_pol_sigma_r2"/>
</dbReference>
<dbReference type="SUPFAM" id="SSF88659">
    <property type="entry name" value="Sigma3 and sigma4 domains of RNA polymerase sigma factors"/>
    <property type="match status" value="1"/>
</dbReference>
<dbReference type="GO" id="GO:0006352">
    <property type="term" value="P:DNA-templated transcription initiation"/>
    <property type="evidence" value="ECO:0007669"/>
    <property type="project" value="InterPro"/>
</dbReference>
<dbReference type="PANTHER" id="PTHR43133">
    <property type="entry name" value="RNA POLYMERASE ECF-TYPE SIGMA FACTO"/>
    <property type="match status" value="1"/>
</dbReference>
<dbReference type="Gene3D" id="1.10.1740.10">
    <property type="match status" value="1"/>
</dbReference>
<dbReference type="Pfam" id="PF04542">
    <property type="entry name" value="Sigma70_r2"/>
    <property type="match status" value="1"/>
</dbReference>
<gene>
    <name evidence="8" type="ORF">Vau01_044300</name>
</gene>